<organism evidence="2 3">
    <name type="scientific">Clostridium estertheticum</name>
    <dbReference type="NCBI Taxonomy" id="238834"/>
    <lineage>
        <taxon>Bacteria</taxon>
        <taxon>Bacillati</taxon>
        <taxon>Bacillota</taxon>
        <taxon>Clostridia</taxon>
        <taxon>Eubacteriales</taxon>
        <taxon>Clostridiaceae</taxon>
        <taxon>Clostridium</taxon>
    </lineage>
</organism>
<dbReference type="SUPFAM" id="SSF160631">
    <property type="entry name" value="SMI1/KNR4-like"/>
    <property type="match status" value="1"/>
</dbReference>
<reference evidence="2 3" key="1">
    <citation type="journal article" date="2019" name="Lett. Appl. Microbiol.">
        <title>A case of 'blown pack' spoilage of vacuum-packaged pork likely associated with Clostridium estertheticum in Canada.</title>
        <authorList>
            <person name="Zhang P."/>
            <person name="Ward P."/>
            <person name="McMullen L.M."/>
            <person name="Yang X."/>
        </authorList>
    </citation>
    <scope>NUCLEOTIDE SEQUENCE [LARGE SCALE GENOMIC DNA]</scope>
    <source>
        <strain evidence="2 3">MA19</strain>
    </source>
</reference>
<dbReference type="Pfam" id="PF09346">
    <property type="entry name" value="SMI1_KNR4"/>
    <property type="match status" value="1"/>
</dbReference>
<dbReference type="InterPro" id="IPR037883">
    <property type="entry name" value="Knr4/Smi1-like_sf"/>
</dbReference>
<dbReference type="SMART" id="SM00860">
    <property type="entry name" value="SMI1_KNR4"/>
    <property type="match status" value="1"/>
</dbReference>
<protein>
    <recommendedName>
        <fullName evidence="1">Knr4/Smi1-like domain-containing protein</fullName>
    </recommendedName>
</protein>
<evidence type="ECO:0000313" key="3">
    <source>
        <dbReference type="Proteomes" id="UP000342249"/>
    </source>
</evidence>
<accession>A0A5N7J8D6</accession>
<gene>
    <name evidence="2" type="ORF">E4V82_23205</name>
</gene>
<proteinExistence type="predicted"/>
<feature type="domain" description="Knr4/Smi1-like" evidence="1">
    <location>
        <begin position="37"/>
        <end position="157"/>
    </location>
</feature>
<dbReference type="Gene3D" id="3.40.1580.10">
    <property type="entry name" value="SMI1/KNR4-like"/>
    <property type="match status" value="1"/>
</dbReference>
<comment type="caution">
    <text evidence="2">The sequence shown here is derived from an EMBL/GenBank/DDBJ whole genome shotgun (WGS) entry which is preliminary data.</text>
</comment>
<evidence type="ECO:0000259" key="1">
    <source>
        <dbReference type="SMART" id="SM00860"/>
    </source>
</evidence>
<name>A0A5N7J8D6_9CLOT</name>
<dbReference type="Proteomes" id="UP000342249">
    <property type="component" value="Unassembled WGS sequence"/>
</dbReference>
<sequence length="172" mass="20563">MVIKKMISLRNKLINSKMNVYNEENEIIEVEFSFNNGVTNGEIEKVEKQLKKVFPNSFKNFLKYSNGCKLFNYEELDGFKVLEVNEIIKANNYLKNTLEEDWDEDLLVFCKYIGEDNYISFKYNHNTNDYNVVDCFTEELPEYWNKIAKDFDEFMSKLIDSEGRKYWLLDSI</sequence>
<dbReference type="RefSeq" id="WP_152754107.1">
    <property type="nucleotide sequence ID" value="NZ_SPSE01000059.1"/>
</dbReference>
<dbReference type="EMBL" id="SPSF01000063">
    <property type="protein sequence ID" value="MPQ64973.1"/>
    <property type="molecule type" value="Genomic_DNA"/>
</dbReference>
<dbReference type="InterPro" id="IPR018958">
    <property type="entry name" value="Knr4/Smi1-like_dom"/>
</dbReference>
<dbReference type="AlphaFoldDB" id="A0A5N7J8D6"/>
<evidence type="ECO:0000313" key="2">
    <source>
        <dbReference type="EMBL" id="MPQ64973.1"/>
    </source>
</evidence>